<dbReference type="PANTHER" id="PTHR37536">
    <property type="entry name" value="PUTATIVE (AFU_ORTHOLOGUE AFUA_3G02970)-RELATED"/>
    <property type="match status" value="1"/>
</dbReference>
<evidence type="ECO:0000313" key="3">
    <source>
        <dbReference type="EMBL" id="KMO43296.1"/>
    </source>
</evidence>
<protein>
    <submittedName>
        <fullName evidence="3">Uncharacterized protein</fullName>
    </submittedName>
</protein>
<dbReference type="OrthoDB" id="7988450at2"/>
<name>A0A0J6VVH0_9HYPH</name>
<gene>
    <name evidence="3" type="ORF">VQ02_00390</name>
</gene>
<dbReference type="Gene3D" id="2.60.120.700">
    <property type="entry name" value="Peptidase G1"/>
    <property type="match status" value="1"/>
</dbReference>
<dbReference type="InterPro" id="IPR038656">
    <property type="entry name" value="Peptidase_G1_sf"/>
</dbReference>
<dbReference type="CDD" id="cd13426">
    <property type="entry name" value="Peptidase_G1"/>
    <property type="match status" value="1"/>
</dbReference>
<dbReference type="Proteomes" id="UP000035955">
    <property type="component" value="Unassembled WGS sequence"/>
</dbReference>
<dbReference type="AlphaFoldDB" id="A0A0J6VVH0"/>
<dbReference type="EMBL" id="LABY01000004">
    <property type="protein sequence ID" value="KMO43296.1"/>
    <property type="molecule type" value="Genomic_DNA"/>
</dbReference>
<dbReference type="GO" id="GO:0006508">
    <property type="term" value="P:proteolysis"/>
    <property type="evidence" value="ECO:0007669"/>
    <property type="project" value="InterPro"/>
</dbReference>
<feature type="region of interest" description="Disordered" evidence="2">
    <location>
        <begin position="1"/>
        <end position="51"/>
    </location>
</feature>
<dbReference type="Pfam" id="PF01828">
    <property type="entry name" value="Peptidase_A4"/>
    <property type="match status" value="1"/>
</dbReference>
<proteinExistence type="predicted"/>
<keyword evidence="4" id="KW-1185">Reference proteome</keyword>
<dbReference type="PANTHER" id="PTHR37536:SF1">
    <property type="entry name" value="ASPERGILLOPEPSIN, PUTAITVE (AFU_ORTHOLOGUE AFUA_7G01200)"/>
    <property type="match status" value="1"/>
</dbReference>
<dbReference type="InterPro" id="IPR013320">
    <property type="entry name" value="ConA-like_dom_sf"/>
</dbReference>
<dbReference type="RefSeq" id="WP_048442170.1">
    <property type="nucleotide sequence ID" value="NZ_LABY01000004.1"/>
</dbReference>
<dbReference type="SUPFAM" id="SSF49899">
    <property type="entry name" value="Concanavalin A-like lectins/glucanases"/>
    <property type="match status" value="1"/>
</dbReference>
<dbReference type="GO" id="GO:0070007">
    <property type="term" value="F:glutamic-type endopeptidase activity"/>
    <property type="evidence" value="ECO:0007669"/>
    <property type="project" value="InterPro"/>
</dbReference>
<organism evidence="3 4">
    <name type="scientific">Methylobacterium variabile</name>
    <dbReference type="NCBI Taxonomy" id="298794"/>
    <lineage>
        <taxon>Bacteria</taxon>
        <taxon>Pseudomonadati</taxon>
        <taxon>Pseudomonadota</taxon>
        <taxon>Alphaproteobacteria</taxon>
        <taxon>Hyphomicrobiales</taxon>
        <taxon>Methylobacteriaceae</taxon>
        <taxon>Methylobacterium</taxon>
    </lineage>
</organism>
<dbReference type="InterPro" id="IPR000250">
    <property type="entry name" value="Peptidase_G1"/>
</dbReference>
<evidence type="ECO:0000256" key="2">
    <source>
        <dbReference type="SAM" id="MobiDB-lite"/>
    </source>
</evidence>
<evidence type="ECO:0000313" key="4">
    <source>
        <dbReference type="Proteomes" id="UP000035955"/>
    </source>
</evidence>
<feature type="active site" description="Proton acceptor" evidence="1">
    <location>
        <position position="256"/>
    </location>
</feature>
<dbReference type="PATRIC" id="fig|298794.3.peg.5494"/>
<comment type="caution">
    <text evidence="3">The sequence shown here is derived from an EMBL/GenBank/DDBJ whole genome shotgun (WGS) entry which is preliminary data.</text>
</comment>
<reference evidence="3 4" key="1">
    <citation type="submission" date="2015-03" db="EMBL/GenBank/DDBJ databases">
        <title>Genome sequencing of Methylobacterium variabile DSM 16961.</title>
        <authorList>
            <person name="Chaudhry V."/>
            <person name="Patil P.B."/>
        </authorList>
    </citation>
    <scope>NUCLEOTIDE SEQUENCE [LARGE SCALE GENOMIC DNA]</scope>
    <source>
        <strain evidence="3 4">DSM 16961</strain>
    </source>
</reference>
<accession>A0A0J6VVH0</accession>
<sequence>MTRDSEDGASGFPAGPALRLHTPPPDFDPARADPRLVAGHGLPAPRREDGPAAADFRRAFLAPPPGGRLRFVPALRPEPAPRPGLARLEATTRTHRGVPARRSVNWSGGSLAALGGRSLVGVMARWRVPAVLTPPGRAGHAMRASTWIGLDGQGFYRNASLPQIGTLQAWDGVDGSPARYEAWVQWWARDEANAPLALALTMAPGDAVSAILTVLDPATVRFNLKNETTGTVLQPFDLTAPGGRRVAGASAEWILERPSPLDADGWHPYPLAPCAPVPFTACLAQSRGPGETTLTEHDLARASLIRMIALDAPPGQARTIAYPARVKGDPRALTMTCGAPF</sequence>
<evidence type="ECO:0000256" key="1">
    <source>
        <dbReference type="PIRSR" id="PIRSR600250-50"/>
    </source>
</evidence>